<dbReference type="AlphaFoldDB" id="A0A3D8I2N6"/>
<sequence>MRTICLYNPAAPHLNGKDIRGNKTFDIVPLYEAAKNGGGFETFYFNKPGENEPSEKLSYSAPIPNTNDMWVGTAIYTDNLATMAQESSQHVKNIVDNSFYVTMIIAFVCLIAIILFIFVFYEKIQKSIKILSHNLNILFDNLAHKDNNNHILQPTSQDELGQMGLAINENIQQTKIGLEQDAKAVEQSV</sequence>
<dbReference type="GO" id="GO:0005886">
    <property type="term" value="C:plasma membrane"/>
    <property type="evidence" value="ECO:0007669"/>
    <property type="project" value="UniProtKB-SubCell"/>
</dbReference>
<reference evidence="3 4" key="1">
    <citation type="submission" date="2018-04" db="EMBL/GenBank/DDBJ databases">
        <title>Novel Campyloabacter and Helicobacter Species and Strains.</title>
        <authorList>
            <person name="Mannion A.J."/>
            <person name="Shen Z."/>
            <person name="Fox J.G."/>
        </authorList>
    </citation>
    <scope>NUCLEOTIDE SEQUENCE [LARGE SCALE GENOMIC DNA]</scope>
    <source>
        <strain evidence="3 4">MIT 98-6070</strain>
    </source>
</reference>
<dbReference type="Proteomes" id="UP000256599">
    <property type="component" value="Unassembled WGS sequence"/>
</dbReference>
<gene>
    <name evidence="3" type="ORF">CQA63_07325</name>
</gene>
<keyword evidence="4" id="KW-1185">Reference proteome</keyword>
<dbReference type="Gene3D" id="3.30.450.20">
    <property type="entry name" value="PAS domain"/>
    <property type="match status" value="1"/>
</dbReference>
<dbReference type="EMBL" id="NXLR01000014">
    <property type="protein sequence ID" value="RDU59335.1"/>
    <property type="molecule type" value="Genomic_DNA"/>
</dbReference>
<organism evidence="3 4">
    <name type="scientific">Helicobacter marmotae</name>
    <dbReference type="NCBI Taxonomy" id="152490"/>
    <lineage>
        <taxon>Bacteria</taxon>
        <taxon>Pseudomonadati</taxon>
        <taxon>Campylobacterota</taxon>
        <taxon>Epsilonproteobacteria</taxon>
        <taxon>Campylobacterales</taxon>
        <taxon>Helicobacteraceae</taxon>
        <taxon>Helicobacter</taxon>
    </lineage>
</organism>
<keyword evidence="1" id="KW-0472">Membrane</keyword>
<feature type="non-terminal residue" evidence="3">
    <location>
        <position position="189"/>
    </location>
</feature>
<dbReference type="Gene3D" id="6.10.340.10">
    <property type="match status" value="1"/>
</dbReference>
<protein>
    <submittedName>
        <fullName evidence="3">Chemotaxis protein</fullName>
    </submittedName>
</protein>
<evidence type="ECO:0000313" key="4">
    <source>
        <dbReference type="Proteomes" id="UP000256599"/>
    </source>
</evidence>
<dbReference type="Pfam" id="PF08269">
    <property type="entry name" value="dCache_2"/>
    <property type="match status" value="1"/>
</dbReference>
<evidence type="ECO:0000313" key="3">
    <source>
        <dbReference type="EMBL" id="RDU59335.1"/>
    </source>
</evidence>
<keyword evidence="1" id="KW-0812">Transmembrane</keyword>
<evidence type="ECO:0000259" key="2">
    <source>
        <dbReference type="Pfam" id="PF08269"/>
    </source>
</evidence>
<name>A0A3D8I2N6_9HELI</name>
<evidence type="ECO:0000256" key="1">
    <source>
        <dbReference type="SAM" id="Phobius"/>
    </source>
</evidence>
<accession>A0A3D8I2N6</accession>
<feature type="transmembrane region" description="Helical" evidence="1">
    <location>
        <begin position="99"/>
        <end position="121"/>
    </location>
</feature>
<feature type="domain" description="Double Cache" evidence="2">
    <location>
        <begin position="5"/>
        <end position="89"/>
    </location>
</feature>
<dbReference type="InterPro" id="IPR004010">
    <property type="entry name" value="Double_Cache_2"/>
</dbReference>
<proteinExistence type="predicted"/>
<comment type="caution">
    <text evidence="3">The sequence shown here is derived from an EMBL/GenBank/DDBJ whole genome shotgun (WGS) entry which is preliminary data.</text>
</comment>
<keyword evidence="1" id="KW-1133">Transmembrane helix</keyword>